<evidence type="ECO:0000313" key="2">
    <source>
        <dbReference type="Proteomes" id="UP000002881"/>
    </source>
</evidence>
<dbReference type="RefSeq" id="WP_014730832.1">
    <property type="nucleotide sequence ID" value="NC_017934.1"/>
</dbReference>
<dbReference type="GeneID" id="87106963"/>
<evidence type="ECO:0000313" key="1">
    <source>
        <dbReference type="EMBL" id="AFK06841.1"/>
    </source>
</evidence>
<gene>
    <name evidence="1" type="ORF">Theba_1137</name>
</gene>
<dbReference type="EMBL" id="CP003532">
    <property type="protein sequence ID" value="AFK06841.1"/>
    <property type="molecule type" value="Genomic_DNA"/>
</dbReference>
<dbReference type="HOGENOM" id="CLU_090993_1_1_0"/>
<proteinExistence type="predicted"/>
<reference evidence="1 2" key="1">
    <citation type="journal article" date="2012" name="Genome Biol. Evol.">
        <title>Genome Sequence of the Mesophilic Thermotogales Bacterium Mesotoga prima MesG1.Ag.4.2 Reveals the Largest Thermotogales Genome To Date.</title>
        <authorList>
            <person name="Zhaxybayeva O."/>
            <person name="Swithers K.S."/>
            <person name="Foght J."/>
            <person name="Green A.G."/>
            <person name="Bruce D."/>
            <person name="Detter C."/>
            <person name="Han S."/>
            <person name="Teshima H."/>
            <person name="Han J."/>
            <person name="Woyke T."/>
            <person name="Pitluck S."/>
            <person name="Nolan M."/>
            <person name="Ivanova N."/>
            <person name="Pati A."/>
            <person name="Land M.L."/>
            <person name="Dlutek M."/>
            <person name="Doolittle W.F."/>
            <person name="Noll K.M."/>
            <person name="Nesbo C.L."/>
        </authorList>
    </citation>
    <scope>NUCLEOTIDE SEQUENCE [LARGE SCALE GENOMIC DNA]</scope>
    <source>
        <strain evidence="2">mesG1.Ag.4.2</strain>
    </source>
</reference>
<dbReference type="Pfam" id="PF13707">
    <property type="entry name" value="RloB"/>
    <property type="match status" value="1"/>
</dbReference>
<evidence type="ECO:0008006" key="3">
    <source>
        <dbReference type="Google" id="ProtNLM"/>
    </source>
</evidence>
<name>I2F4I8_9BACT</name>
<dbReference type="InterPro" id="IPR025591">
    <property type="entry name" value="RloB"/>
</dbReference>
<dbReference type="KEGG" id="mpg:Theba_1137"/>
<dbReference type="Proteomes" id="UP000002881">
    <property type="component" value="Chromosome"/>
</dbReference>
<dbReference type="eggNOG" id="ENOG5032SNM">
    <property type="taxonomic scope" value="Bacteria"/>
</dbReference>
<dbReference type="AlphaFoldDB" id="I2F4I8"/>
<keyword evidence="2" id="KW-1185">Reference proteome</keyword>
<sequence length="198" mass="22581">MKRKQRRSRKTKDTIVIVCGRTKTEVNYFKSFGLKIGRLGKVRVEVIGTGSNTAEPIALVKNAISLKDSDSSIAAVWAVFDKDNFDLGPAIDEARDSGVSVAWSNQAFEIWFILHFEFFTREINRAKYSEILEKHLGSKYEKNDRNLFDKTFAMIENAIENAKKGHQQHITFGHDPDSACSCTTVYKLVEELLKWIED</sequence>
<organism evidence="1 2">
    <name type="scientific">Mesotoga prima MesG1.Ag.4.2</name>
    <dbReference type="NCBI Taxonomy" id="660470"/>
    <lineage>
        <taxon>Bacteria</taxon>
        <taxon>Thermotogati</taxon>
        <taxon>Thermotogota</taxon>
        <taxon>Thermotogae</taxon>
        <taxon>Kosmotogales</taxon>
        <taxon>Kosmotogaceae</taxon>
        <taxon>Mesotoga</taxon>
    </lineage>
</organism>
<protein>
    <recommendedName>
        <fullName evidence="3">RloB-like protein</fullName>
    </recommendedName>
</protein>
<accession>I2F4I8</accession>